<dbReference type="GO" id="GO:0004843">
    <property type="term" value="F:cysteine-type deubiquitinase activity"/>
    <property type="evidence" value="ECO:0007669"/>
    <property type="project" value="UniProtKB-EC"/>
</dbReference>
<dbReference type="OrthoDB" id="6287070at2759"/>
<organism evidence="10 11">
    <name type="scientific">Pseudovirgaria hyperparasitica</name>
    <dbReference type="NCBI Taxonomy" id="470096"/>
    <lineage>
        <taxon>Eukaryota</taxon>
        <taxon>Fungi</taxon>
        <taxon>Dikarya</taxon>
        <taxon>Ascomycota</taxon>
        <taxon>Pezizomycotina</taxon>
        <taxon>Dothideomycetes</taxon>
        <taxon>Dothideomycetes incertae sedis</taxon>
        <taxon>Acrospermales</taxon>
        <taxon>Acrospermaceae</taxon>
        <taxon>Pseudovirgaria</taxon>
    </lineage>
</organism>
<evidence type="ECO:0000256" key="8">
    <source>
        <dbReference type="SAM" id="MobiDB-lite"/>
    </source>
</evidence>
<dbReference type="GeneID" id="54485456"/>
<feature type="region of interest" description="Disordered" evidence="8">
    <location>
        <begin position="1"/>
        <end position="33"/>
    </location>
</feature>
<dbReference type="Pfam" id="PF00443">
    <property type="entry name" value="UCH"/>
    <property type="match status" value="1"/>
</dbReference>
<keyword evidence="4" id="KW-0645">Protease</keyword>
<dbReference type="InterPro" id="IPR038765">
    <property type="entry name" value="Papain-like_cys_pep_sf"/>
</dbReference>
<keyword evidence="11" id="KW-1185">Reference proteome</keyword>
<evidence type="ECO:0000313" key="11">
    <source>
        <dbReference type="Proteomes" id="UP000799437"/>
    </source>
</evidence>
<feature type="domain" description="USP" evidence="9">
    <location>
        <begin position="115"/>
        <end position="552"/>
    </location>
</feature>
<dbReference type="Proteomes" id="UP000799437">
    <property type="component" value="Unassembled WGS sequence"/>
</dbReference>
<evidence type="ECO:0000256" key="2">
    <source>
        <dbReference type="ARBA" id="ARBA00009085"/>
    </source>
</evidence>
<comment type="similarity">
    <text evidence="2">Belongs to the peptidase C19 family.</text>
</comment>
<dbReference type="InterPro" id="IPR050164">
    <property type="entry name" value="Peptidase_C19"/>
</dbReference>
<keyword evidence="6" id="KW-0378">Hydrolase</keyword>
<evidence type="ECO:0000256" key="1">
    <source>
        <dbReference type="ARBA" id="ARBA00000707"/>
    </source>
</evidence>
<name>A0A6A6W0R4_9PEZI</name>
<dbReference type="SUPFAM" id="SSF54001">
    <property type="entry name" value="Cysteine proteinases"/>
    <property type="match status" value="1"/>
</dbReference>
<evidence type="ECO:0000256" key="7">
    <source>
        <dbReference type="ARBA" id="ARBA00022807"/>
    </source>
</evidence>
<gene>
    <name evidence="10" type="ORF">EJ05DRAFT_478158</name>
</gene>
<dbReference type="PANTHER" id="PTHR24006:SF722">
    <property type="entry name" value="UBIQUITIN CARBOXYL-TERMINAL HYDROLASE 48"/>
    <property type="match status" value="1"/>
</dbReference>
<evidence type="ECO:0000256" key="6">
    <source>
        <dbReference type="ARBA" id="ARBA00022801"/>
    </source>
</evidence>
<feature type="compositionally biased region" description="Basic and acidic residues" evidence="8">
    <location>
        <begin position="806"/>
        <end position="821"/>
    </location>
</feature>
<dbReference type="InterPro" id="IPR028889">
    <property type="entry name" value="USP"/>
</dbReference>
<evidence type="ECO:0000256" key="5">
    <source>
        <dbReference type="ARBA" id="ARBA00022786"/>
    </source>
</evidence>
<reference evidence="10" key="1">
    <citation type="journal article" date="2020" name="Stud. Mycol.">
        <title>101 Dothideomycetes genomes: a test case for predicting lifestyles and emergence of pathogens.</title>
        <authorList>
            <person name="Haridas S."/>
            <person name="Albert R."/>
            <person name="Binder M."/>
            <person name="Bloem J."/>
            <person name="Labutti K."/>
            <person name="Salamov A."/>
            <person name="Andreopoulos B."/>
            <person name="Baker S."/>
            <person name="Barry K."/>
            <person name="Bills G."/>
            <person name="Bluhm B."/>
            <person name="Cannon C."/>
            <person name="Castanera R."/>
            <person name="Culley D."/>
            <person name="Daum C."/>
            <person name="Ezra D."/>
            <person name="Gonzalez J."/>
            <person name="Henrissat B."/>
            <person name="Kuo A."/>
            <person name="Liang C."/>
            <person name="Lipzen A."/>
            <person name="Lutzoni F."/>
            <person name="Magnuson J."/>
            <person name="Mondo S."/>
            <person name="Nolan M."/>
            <person name="Ohm R."/>
            <person name="Pangilinan J."/>
            <person name="Park H.-J."/>
            <person name="Ramirez L."/>
            <person name="Alfaro M."/>
            <person name="Sun H."/>
            <person name="Tritt A."/>
            <person name="Yoshinaga Y."/>
            <person name="Zwiers L.-H."/>
            <person name="Turgeon B."/>
            <person name="Goodwin S."/>
            <person name="Spatafora J."/>
            <person name="Crous P."/>
            <person name="Grigoriev I."/>
        </authorList>
    </citation>
    <scope>NUCLEOTIDE SEQUENCE</scope>
    <source>
        <strain evidence="10">CBS 121739</strain>
    </source>
</reference>
<keyword evidence="5" id="KW-0833">Ubl conjugation pathway</keyword>
<keyword evidence="7" id="KW-0788">Thiol protease</keyword>
<proteinExistence type="inferred from homology"/>
<evidence type="ECO:0000256" key="3">
    <source>
        <dbReference type="ARBA" id="ARBA00012759"/>
    </source>
</evidence>
<comment type="catalytic activity">
    <reaction evidence="1">
        <text>Thiol-dependent hydrolysis of ester, thioester, amide, peptide and isopeptide bonds formed by the C-terminal Gly of ubiquitin (a 76-residue protein attached to proteins as an intracellular targeting signal).</text>
        <dbReference type="EC" id="3.4.19.12"/>
    </reaction>
</comment>
<evidence type="ECO:0000313" key="10">
    <source>
        <dbReference type="EMBL" id="KAF2756133.1"/>
    </source>
</evidence>
<dbReference type="RefSeq" id="XP_033598584.1">
    <property type="nucleotide sequence ID" value="XM_033744402.1"/>
</dbReference>
<protein>
    <recommendedName>
        <fullName evidence="3">ubiquitinyl hydrolase 1</fullName>
        <ecNumber evidence="3">3.4.19.12</ecNumber>
    </recommendedName>
</protein>
<dbReference type="EC" id="3.4.19.12" evidence="3"/>
<dbReference type="PROSITE" id="PS50235">
    <property type="entry name" value="USP_3"/>
    <property type="match status" value="1"/>
</dbReference>
<feature type="compositionally biased region" description="Basic residues" evidence="8">
    <location>
        <begin position="779"/>
        <end position="797"/>
    </location>
</feature>
<evidence type="ECO:0000256" key="4">
    <source>
        <dbReference type="ARBA" id="ARBA00022670"/>
    </source>
</evidence>
<dbReference type="GO" id="GO:0006508">
    <property type="term" value="P:proteolysis"/>
    <property type="evidence" value="ECO:0007669"/>
    <property type="project" value="UniProtKB-KW"/>
</dbReference>
<accession>A0A6A6W0R4</accession>
<dbReference type="Gene3D" id="3.90.70.10">
    <property type="entry name" value="Cysteine proteinases"/>
    <property type="match status" value="2"/>
</dbReference>
<sequence>MNGMTRFLSRREKRSNRPGRSKERNNAPTASSDLYGVFTTAEAVKGDKEEEKKVKSLSQRLHKVGITNLKDAQIEYALRSSLSNGDTEQAYDLLVLFEDSIVGILKEPDPEVPMLGAQNREMVTCYLDALLFAMFARLDSFEGMLFNNFEDVPRRRLTALLRLWVNLLRSGKLITTDITRHIQESLASCGWEEAKNISQQDTSEAFTFITEKLELPLLTLKMDIYHTGKEDAQDDHKFVNERLLEVALPDAGPDSGNSVTLEDCLEAYFNNKIEVKRHLLQRRSTLQLSRSSDINKDQAVHIETLEIDSGIDSPVTTTPTSISTPTFSKRPSKGYLRTDSIFSERFVQARKTSLESDQKADRKPVDDLALVTKRRARGGSMRKEVMMPAWQFFSLIPWYTDNAPKSDAQVAAHFSAKRPILGICLKRYTMLSNGTPKRIDTFVDIPLEIALPHFVSDDRMDDEGPLFGNFKLSLQSVVCHRGRSVNSGHYISLVRGDARLPHERNVTDTSLPPYQSTQWFLFDDLASQRVKSIDIHEALRAESPYLLFFRVEPINDELARGSPPGYYEASMNKFSADVSREDFNILSEKEAEYMIQGLPYSPAPAPGDTDTIPIIATIEPTSPRVENTPEARPVTETGHLNHVASDPTPRAPSLDLPIATAPHHKSVPVGRSSMSSNRTSVVFEDVSTAGSISTRGNTAPSSPTEDGRFHLQPASTRSSKAEKSKSKSRPHSQSGESRLAATVGLLTGRKSRDRLADRDDFAVEISDSGLGNGEEHSKHGSMGRSKGKRVSKKKRSRSMGPGGFLDSKDKEDRPDRECAVM</sequence>
<dbReference type="GO" id="GO:0016579">
    <property type="term" value="P:protein deubiquitination"/>
    <property type="evidence" value="ECO:0007669"/>
    <property type="project" value="InterPro"/>
</dbReference>
<dbReference type="AlphaFoldDB" id="A0A6A6W0R4"/>
<dbReference type="GO" id="GO:0005829">
    <property type="term" value="C:cytosol"/>
    <property type="evidence" value="ECO:0007669"/>
    <property type="project" value="TreeGrafter"/>
</dbReference>
<dbReference type="GO" id="GO:0005634">
    <property type="term" value="C:nucleus"/>
    <property type="evidence" value="ECO:0007669"/>
    <property type="project" value="UniProtKB-SubCell"/>
</dbReference>
<dbReference type="InterPro" id="IPR001394">
    <property type="entry name" value="Peptidase_C19_UCH"/>
</dbReference>
<dbReference type="PANTHER" id="PTHR24006">
    <property type="entry name" value="UBIQUITIN CARBOXYL-TERMINAL HYDROLASE"/>
    <property type="match status" value="1"/>
</dbReference>
<feature type="region of interest" description="Disordered" evidence="8">
    <location>
        <begin position="639"/>
        <end position="821"/>
    </location>
</feature>
<dbReference type="EMBL" id="ML996576">
    <property type="protein sequence ID" value="KAF2756133.1"/>
    <property type="molecule type" value="Genomic_DNA"/>
</dbReference>
<feature type="compositionally biased region" description="Polar residues" evidence="8">
    <location>
        <begin position="688"/>
        <end position="704"/>
    </location>
</feature>
<evidence type="ECO:0000259" key="9">
    <source>
        <dbReference type="PROSITE" id="PS50235"/>
    </source>
</evidence>